<dbReference type="Proteomes" id="UP000248329">
    <property type="component" value="Unassembled WGS sequence"/>
</dbReference>
<organism evidence="1 2">
    <name type="scientific">Candidatus Methanogaster sp</name>
    <dbReference type="NCBI Taxonomy" id="3386292"/>
    <lineage>
        <taxon>Archaea</taxon>
        <taxon>Methanobacteriati</taxon>
        <taxon>Methanobacteriota</taxon>
        <taxon>Stenosarchaea group</taxon>
        <taxon>Methanomicrobia</taxon>
        <taxon>Methanosarcinales</taxon>
        <taxon>ANME-2 cluster</taxon>
        <taxon>Candidatus Methanogasteraceae</taxon>
        <taxon>Candidatus Methanogaster</taxon>
    </lineage>
</organism>
<evidence type="ECO:0000313" key="1">
    <source>
        <dbReference type="EMBL" id="PXF61396.1"/>
    </source>
</evidence>
<dbReference type="EMBL" id="PQXF01000005">
    <property type="protein sequence ID" value="PXF61396.1"/>
    <property type="molecule type" value="Genomic_DNA"/>
</dbReference>
<evidence type="ECO:0000313" key="2">
    <source>
        <dbReference type="Proteomes" id="UP000248329"/>
    </source>
</evidence>
<comment type="caution">
    <text evidence="1">The sequence shown here is derived from an EMBL/GenBank/DDBJ whole genome shotgun (WGS) entry which is preliminary data.</text>
</comment>
<proteinExistence type="predicted"/>
<name>A0AC61L4A9_9EURY</name>
<gene>
    <name evidence="1" type="ORF">C4B59_03940</name>
</gene>
<accession>A0AC61L4A9</accession>
<reference evidence="1" key="1">
    <citation type="submission" date="2018-01" db="EMBL/GenBank/DDBJ databases">
        <authorList>
            <person name="Krukenberg V."/>
        </authorList>
    </citation>
    <scope>NUCLEOTIDE SEQUENCE</scope>
    <source>
        <strain evidence="1">E20ANME2</strain>
    </source>
</reference>
<sequence length="323" mass="36058">MPEALQDWVFCREGYKDIRQNSGMIEKILKLKQERNAVILAHNYERPEIQDIADFVGDSLALSIEASLTDADVILFCGVDFMAESAAILSPGKTVLIPDTDAKCPMAAMITGQELIEMKQRHPAAGVVCYVNTSAAVKAESDICCTSANAVEVVESLDCDEIIFVPDKNLARYAARFTEKKIIPWDGYCHTHHQILPYDIMDAKQRHPDAEVLVHPECRPEVIDLADDAYGTEGMVRYVGASHSDEFIIGTESGMLHRLEKEFPSKRFYAVSDYAICPAMKMVTLSEVVRSLENLEYVVAIPGDVQKKAKDALDRMIGVKRRR</sequence>
<protein>
    <submittedName>
        <fullName evidence="1">Quinolinate synthase</fullName>
    </submittedName>
</protein>